<protein>
    <recommendedName>
        <fullName evidence="4">Peptidase A1 domain-containing protein</fullName>
    </recommendedName>
</protein>
<dbReference type="EMBL" id="QKRW01000016">
    <property type="protein sequence ID" value="RAL63896.1"/>
    <property type="molecule type" value="Genomic_DNA"/>
</dbReference>
<gene>
    <name evidence="2" type="ORF">DID88_003084</name>
</gene>
<feature type="region of interest" description="Disordered" evidence="1">
    <location>
        <begin position="184"/>
        <end position="206"/>
    </location>
</feature>
<organism evidence="2 3">
    <name type="scientific">Monilinia fructigena</name>
    <dbReference type="NCBI Taxonomy" id="38457"/>
    <lineage>
        <taxon>Eukaryota</taxon>
        <taxon>Fungi</taxon>
        <taxon>Dikarya</taxon>
        <taxon>Ascomycota</taxon>
        <taxon>Pezizomycotina</taxon>
        <taxon>Leotiomycetes</taxon>
        <taxon>Helotiales</taxon>
        <taxon>Sclerotiniaceae</taxon>
        <taxon>Monilinia</taxon>
    </lineage>
</organism>
<sequence>MSLKIGEPSQNVDLDLNMLTSDFAVITTPSGEGSFYLEERSRTYSVSNDDDEGKGMNFPGCRCGKDVIGLPLGVDIFDGLNRERYIPASFAHCRPQKQWVGSLGKSGASLGLAVGEGLGQVGGWKGGFLSQILRRGVVDMEVWSLMLLNGHEGVFSVGGTSVQEVREVEERIKNDLEKLEKLDAGELPPGHHELKSFDAGGLQSKDQGLDKIDAVGIQAEHDEMKRAPS</sequence>
<reference evidence="2 3" key="1">
    <citation type="submission" date="2018-06" db="EMBL/GenBank/DDBJ databases">
        <title>Genome Sequence of the Brown Rot Fungal Pathogen Monilinia fructigena.</title>
        <authorList>
            <person name="Landi L."/>
            <person name="De Miccolis Angelini R.M."/>
            <person name="Pollastro S."/>
            <person name="Abate D."/>
            <person name="Faretra F."/>
            <person name="Romanazzi G."/>
        </authorList>
    </citation>
    <scope>NUCLEOTIDE SEQUENCE [LARGE SCALE GENOMIC DNA]</scope>
    <source>
        <strain evidence="2 3">Mfrg269</strain>
    </source>
</reference>
<keyword evidence="3" id="KW-1185">Reference proteome</keyword>
<name>A0A395IV43_9HELO</name>
<accession>A0A395IV43</accession>
<evidence type="ECO:0000256" key="1">
    <source>
        <dbReference type="SAM" id="MobiDB-lite"/>
    </source>
</evidence>
<evidence type="ECO:0000313" key="2">
    <source>
        <dbReference type="EMBL" id="RAL63896.1"/>
    </source>
</evidence>
<dbReference type="Proteomes" id="UP000249056">
    <property type="component" value="Unassembled WGS sequence"/>
</dbReference>
<proteinExistence type="predicted"/>
<dbReference type="AlphaFoldDB" id="A0A395IV43"/>
<comment type="caution">
    <text evidence="2">The sequence shown here is derived from an EMBL/GenBank/DDBJ whole genome shotgun (WGS) entry which is preliminary data.</text>
</comment>
<dbReference type="OrthoDB" id="15189at2759"/>
<feature type="compositionally biased region" description="Basic and acidic residues" evidence="1">
    <location>
        <begin position="184"/>
        <end position="196"/>
    </location>
</feature>
<evidence type="ECO:0000313" key="3">
    <source>
        <dbReference type="Proteomes" id="UP000249056"/>
    </source>
</evidence>
<evidence type="ECO:0008006" key="4">
    <source>
        <dbReference type="Google" id="ProtNLM"/>
    </source>
</evidence>